<proteinExistence type="predicted"/>
<accession>A0A375BBJ6</accession>
<reference evidence="1" key="1">
    <citation type="submission" date="2018-01" db="EMBL/GenBank/DDBJ databases">
        <authorList>
            <person name="Clerissi C."/>
        </authorList>
    </citation>
    <scope>NUCLEOTIDE SEQUENCE</scope>
    <source>
        <strain evidence="1">Cupriavidus sp. LMG 19464</strain>
    </source>
</reference>
<dbReference type="Proteomes" id="UP000256780">
    <property type="component" value="Chromosome CBM2587_a"/>
</dbReference>
<dbReference type="EMBL" id="OFSQ01000001">
    <property type="protein sequence ID" value="SOY41041.1"/>
    <property type="molecule type" value="Genomic_DNA"/>
</dbReference>
<dbReference type="AlphaFoldDB" id="A0A375BBJ6"/>
<name>A0A375BBJ6_9BURK</name>
<gene>
    <name evidence="1" type="ORF">CBM2587_A10122</name>
</gene>
<sequence length="32" mass="4110">MAFFFWDAWRLPKPNPNFRHWRIIPHSHFFIP</sequence>
<protein>
    <submittedName>
        <fullName evidence="1">Uncharacterized protein</fullName>
    </submittedName>
</protein>
<comment type="caution">
    <text evidence="1">The sequence shown here is derived from an EMBL/GenBank/DDBJ whole genome shotgun (WGS) entry which is preliminary data.</text>
</comment>
<organism evidence="1">
    <name type="scientific">Cupriavidus taiwanensis</name>
    <dbReference type="NCBI Taxonomy" id="164546"/>
    <lineage>
        <taxon>Bacteria</taxon>
        <taxon>Pseudomonadati</taxon>
        <taxon>Pseudomonadota</taxon>
        <taxon>Betaproteobacteria</taxon>
        <taxon>Burkholderiales</taxon>
        <taxon>Burkholderiaceae</taxon>
        <taxon>Cupriavidus</taxon>
    </lineage>
</organism>
<evidence type="ECO:0000313" key="1">
    <source>
        <dbReference type="EMBL" id="SOY41041.1"/>
    </source>
</evidence>